<keyword evidence="5 9" id="KW-0812">Transmembrane</keyword>
<feature type="transmembrane region" description="Helical" evidence="9">
    <location>
        <begin position="52"/>
        <end position="68"/>
    </location>
</feature>
<evidence type="ECO:0000256" key="3">
    <source>
        <dbReference type="ARBA" id="ARBA00022475"/>
    </source>
</evidence>
<dbReference type="GO" id="GO:0005886">
    <property type="term" value="C:plasma membrane"/>
    <property type="evidence" value="ECO:0007669"/>
    <property type="project" value="UniProtKB-SubCell"/>
</dbReference>
<dbReference type="Proteomes" id="UP000503162">
    <property type="component" value="Chromosome"/>
</dbReference>
<keyword evidence="3" id="KW-1003">Cell membrane</keyword>
<evidence type="ECO:0000256" key="7">
    <source>
        <dbReference type="ARBA" id="ARBA00023136"/>
    </source>
</evidence>
<evidence type="ECO:0000256" key="8">
    <source>
        <dbReference type="ARBA" id="ARBA00038436"/>
    </source>
</evidence>
<evidence type="ECO:0000256" key="5">
    <source>
        <dbReference type="ARBA" id="ARBA00022692"/>
    </source>
</evidence>
<protein>
    <recommendedName>
        <fullName evidence="9">TRAP transporter small permease protein</fullName>
    </recommendedName>
</protein>
<dbReference type="GO" id="GO:0022857">
    <property type="term" value="F:transmembrane transporter activity"/>
    <property type="evidence" value="ECO:0007669"/>
    <property type="project" value="UniProtKB-UniRule"/>
</dbReference>
<comment type="caution">
    <text evidence="9">Lacks conserved residue(s) required for the propagation of feature annotation.</text>
</comment>
<comment type="subcellular location">
    <subcellularLocation>
        <location evidence="1 9">Cell inner membrane</location>
        <topology evidence="1 9">Multi-pass membrane protein</topology>
    </subcellularLocation>
</comment>
<dbReference type="EMBL" id="CP049989">
    <property type="protein sequence ID" value="QIM54828.1"/>
    <property type="molecule type" value="Genomic_DNA"/>
</dbReference>
<name>A0A6G8IP84_9BURK</name>
<evidence type="ECO:0000256" key="4">
    <source>
        <dbReference type="ARBA" id="ARBA00022519"/>
    </source>
</evidence>
<reference evidence="11 12" key="1">
    <citation type="submission" date="2020-03" db="EMBL/GenBank/DDBJ databases">
        <title>Hydrogenophaga sp. nov. isolated from cyanobacterial mat.</title>
        <authorList>
            <person name="Thorat V."/>
            <person name="Kirdat K."/>
            <person name="Tiwarekar B."/>
            <person name="Costa E.D."/>
            <person name="Yadav A."/>
        </authorList>
    </citation>
    <scope>NUCLEOTIDE SEQUENCE [LARGE SCALE GENOMIC DNA]</scope>
    <source>
        <strain evidence="11 12">BA0156</strain>
    </source>
</reference>
<evidence type="ECO:0000256" key="9">
    <source>
        <dbReference type="RuleBase" id="RU369079"/>
    </source>
</evidence>
<feature type="domain" description="Tripartite ATP-independent periplasmic transporters DctQ component" evidence="10">
    <location>
        <begin position="26"/>
        <end position="159"/>
    </location>
</feature>
<evidence type="ECO:0000313" key="12">
    <source>
        <dbReference type="Proteomes" id="UP000503162"/>
    </source>
</evidence>
<comment type="similarity">
    <text evidence="8 9">Belongs to the TRAP transporter small permease family.</text>
</comment>
<comment type="subunit">
    <text evidence="9">The complex comprises the extracytoplasmic solute receptor protein and the two transmembrane proteins.</text>
</comment>
<dbReference type="AlphaFoldDB" id="A0A6G8IP84"/>
<accession>A0A6G8IP84</accession>
<feature type="transmembrane region" description="Helical" evidence="9">
    <location>
        <begin position="89"/>
        <end position="113"/>
    </location>
</feature>
<keyword evidence="2 9" id="KW-0813">Transport</keyword>
<dbReference type="KEGG" id="hcz:G9Q37_16335"/>
<comment type="function">
    <text evidence="9">Part of the tripartite ATP-independent periplasmic (TRAP) transport system.</text>
</comment>
<dbReference type="PANTHER" id="PTHR35011:SF4">
    <property type="entry name" value="SLL1102 PROTEIN"/>
    <property type="match status" value="1"/>
</dbReference>
<evidence type="ECO:0000313" key="11">
    <source>
        <dbReference type="EMBL" id="QIM54828.1"/>
    </source>
</evidence>
<evidence type="ECO:0000259" key="10">
    <source>
        <dbReference type="Pfam" id="PF04290"/>
    </source>
</evidence>
<proteinExistence type="inferred from homology"/>
<dbReference type="InterPro" id="IPR055348">
    <property type="entry name" value="DctQ"/>
</dbReference>
<evidence type="ECO:0000256" key="6">
    <source>
        <dbReference type="ARBA" id="ARBA00022989"/>
    </source>
</evidence>
<evidence type="ECO:0000256" key="1">
    <source>
        <dbReference type="ARBA" id="ARBA00004429"/>
    </source>
</evidence>
<dbReference type="Pfam" id="PF04290">
    <property type="entry name" value="DctQ"/>
    <property type="match status" value="1"/>
</dbReference>
<sequence>MRPLAGFVEGAIDRVGSLTAWIALVMIGLVAVNVLLRYAFSVGSVWAQELEWHLLAALILLGMSHAVQRGGEVRVDLFYARFPKPLQRAVDVAAALLLIAVSLAFIKLSIAYVGQSYAIDERSADPGGLPYRWAIKALIPVGYGLLVLQQLAHLVRLLAGHDSAEDSRV</sequence>
<keyword evidence="12" id="KW-1185">Reference proteome</keyword>
<gene>
    <name evidence="11" type="ORF">G9Q37_16335</name>
</gene>
<keyword evidence="7 9" id="KW-0472">Membrane</keyword>
<feature type="transmembrane region" description="Helical" evidence="9">
    <location>
        <begin position="21"/>
        <end position="40"/>
    </location>
</feature>
<dbReference type="PANTHER" id="PTHR35011">
    <property type="entry name" value="2,3-DIKETO-L-GULONATE TRAP TRANSPORTER SMALL PERMEASE PROTEIN YIAM"/>
    <property type="match status" value="1"/>
</dbReference>
<organism evidence="11 12">
    <name type="scientific">Hydrogenophaga crocea</name>
    <dbReference type="NCBI Taxonomy" id="2716225"/>
    <lineage>
        <taxon>Bacteria</taxon>
        <taxon>Pseudomonadati</taxon>
        <taxon>Pseudomonadota</taxon>
        <taxon>Betaproteobacteria</taxon>
        <taxon>Burkholderiales</taxon>
        <taxon>Comamonadaceae</taxon>
        <taxon>Hydrogenophaga</taxon>
    </lineage>
</organism>
<dbReference type="InterPro" id="IPR007387">
    <property type="entry name" value="TRAP_DctQ"/>
</dbReference>
<keyword evidence="4 9" id="KW-0997">Cell inner membrane</keyword>
<evidence type="ECO:0000256" key="2">
    <source>
        <dbReference type="ARBA" id="ARBA00022448"/>
    </source>
</evidence>
<keyword evidence="6 9" id="KW-1133">Transmembrane helix</keyword>